<accession>E6KAY6</accession>
<evidence type="ECO:0000259" key="2">
    <source>
        <dbReference type="Pfam" id="PF00535"/>
    </source>
</evidence>
<keyword evidence="3" id="KW-0328">Glycosyltransferase</keyword>
<keyword evidence="1" id="KW-1133">Transmembrane helix</keyword>
<dbReference type="SUPFAM" id="SSF53448">
    <property type="entry name" value="Nucleotide-diphospho-sugar transferases"/>
    <property type="match status" value="1"/>
</dbReference>
<dbReference type="EMBL" id="AEPD01000051">
    <property type="protein sequence ID" value="EFU29274.1"/>
    <property type="molecule type" value="Genomic_DNA"/>
</dbReference>
<organism evidence="3 4">
    <name type="scientific">Segatella buccae ATCC 33574</name>
    <dbReference type="NCBI Taxonomy" id="873513"/>
    <lineage>
        <taxon>Bacteria</taxon>
        <taxon>Pseudomonadati</taxon>
        <taxon>Bacteroidota</taxon>
        <taxon>Bacteroidia</taxon>
        <taxon>Bacteroidales</taxon>
        <taxon>Prevotellaceae</taxon>
        <taxon>Segatella</taxon>
    </lineage>
</organism>
<reference evidence="3 4" key="1">
    <citation type="submission" date="2010-10" db="EMBL/GenBank/DDBJ databases">
        <authorList>
            <person name="Muzny D."/>
            <person name="Qin X."/>
            <person name="Deng J."/>
            <person name="Jiang H."/>
            <person name="Liu Y."/>
            <person name="Qu J."/>
            <person name="Song X.-Z."/>
            <person name="Zhang L."/>
            <person name="Thornton R."/>
            <person name="Coyle M."/>
            <person name="Francisco L."/>
            <person name="Jackson L."/>
            <person name="Javaid M."/>
            <person name="Korchina V."/>
            <person name="Kovar C."/>
            <person name="Mata R."/>
            <person name="Mathew T."/>
            <person name="Ngo R."/>
            <person name="Nguyen L."/>
            <person name="Nguyen N."/>
            <person name="Okwuonu G."/>
            <person name="Ongeri F."/>
            <person name="Pham C."/>
            <person name="Simmons D."/>
            <person name="Wilczek-Boney K."/>
            <person name="Hale W."/>
            <person name="Jakkamsetti A."/>
            <person name="Pham P."/>
            <person name="Ruth R."/>
            <person name="San Lucas F."/>
            <person name="Warren J."/>
            <person name="Zhang J."/>
            <person name="Zhao Z."/>
            <person name="Zhou C."/>
            <person name="Zhu D."/>
            <person name="Lee S."/>
            <person name="Bess C."/>
            <person name="Blankenburg K."/>
            <person name="Forbes L."/>
            <person name="Fu Q."/>
            <person name="Gubbala S."/>
            <person name="Hirani K."/>
            <person name="Jayaseelan J.C."/>
            <person name="Lara F."/>
            <person name="Munidasa M."/>
            <person name="Palculict T."/>
            <person name="Patil S."/>
            <person name="Pu L.-L."/>
            <person name="Saada N."/>
            <person name="Tang L."/>
            <person name="Weissenberger G."/>
            <person name="Zhu Y."/>
            <person name="Hemphill L."/>
            <person name="Shang Y."/>
            <person name="Youmans B."/>
            <person name="Ayvaz T."/>
            <person name="Ross M."/>
            <person name="Santibanez J."/>
            <person name="Aqrawi P."/>
            <person name="Gross S."/>
            <person name="Joshi V."/>
            <person name="Fowler G."/>
            <person name="Nazareth L."/>
            <person name="Reid J."/>
            <person name="Worley K."/>
            <person name="Petrosino J."/>
            <person name="Highlander S."/>
            <person name="Gibbs R."/>
        </authorList>
    </citation>
    <scope>NUCLEOTIDE SEQUENCE [LARGE SCALE GENOMIC DNA]</scope>
    <source>
        <strain evidence="3 4">ATCC 33574</strain>
    </source>
</reference>
<dbReference type="GO" id="GO:0016757">
    <property type="term" value="F:glycosyltransferase activity"/>
    <property type="evidence" value="ECO:0007669"/>
    <property type="project" value="UniProtKB-KW"/>
</dbReference>
<dbReference type="eggNOG" id="COG1216">
    <property type="taxonomic scope" value="Bacteria"/>
</dbReference>
<sequence length="281" mass="33040">MLLSIIVTSQDRPKELKRYFETINKQKNINFSNLQIIFVDQGDNKSIYDNLSQSIIRKYVKYHKCGLSEARNQGLKFVIGDVVAFGDDDSWYDDDTLSKVLDLFEKRNIDGVGTAIKNESDVPYNKYPQEIKKLTYLNHYGLSSASIFLKYDSSVSFDVNIGVGSKFNLLSGEETDYLWTYMERHPNFVIEFHPEITVRHPVLQKQNFNNYLDKCYYYARGFGYIMKKHSLPATFIIQNFLRPFMGIFVYLMVNNFRCRKSYYILKGRMEGYLYNIKNLDK</sequence>
<dbReference type="InterPro" id="IPR001173">
    <property type="entry name" value="Glyco_trans_2-like"/>
</dbReference>
<keyword evidence="1" id="KW-0472">Membrane</keyword>
<dbReference type="EC" id="2.4.-.-" evidence="3"/>
<gene>
    <name evidence="3" type="ORF">HMPREF6485_2773</name>
</gene>
<protein>
    <submittedName>
        <fullName evidence="3">Glycosyltransferase, group 2 family protein</fullName>
        <ecNumber evidence="3">2.4.-.-</ecNumber>
    </submittedName>
</protein>
<keyword evidence="3" id="KW-0808">Transferase</keyword>
<dbReference type="GeneID" id="93537375"/>
<dbReference type="Gene3D" id="3.90.550.10">
    <property type="entry name" value="Spore Coat Polysaccharide Biosynthesis Protein SpsA, Chain A"/>
    <property type="match status" value="1"/>
</dbReference>
<dbReference type="AlphaFoldDB" id="E6KAY6"/>
<comment type="caution">
    <text evidence="3">The sequence shown here is derived from an EMBL/GenBank/DDBJ whole genome shotgun (WGS) entry which is preliminary data.</text>
</comment>
<dbReference type="HOGENOM" id="CLU_025996_19_7_10"/>
<keyword evidence="4" id="KW-1185">Reference proteome</keyword>
<evidence type="ECO:0000313" key="4">
    <source>
        <dbReference type="Proteomes" id="UP000003112"/>
    </source>
</evidence>
<dbReference type="RefSeq" id="WP_004346949.1">
    <property type="nucleotide sequence ID" value="NZ_GL586311.1"/>
</dbReference>
<dbReference type="STRING" id="873513.HMPREF6485_2773"/>
<feature type="domain" description="Glycosyltransferase 2-like" evidence="2">
    <location>
        <begin position="4"/>
        <end position="131"/>
    </location>
</feature>
<keyword evidence="1" id="KW-0812">Transmembrane</keyword>
<dbReference type="CDD" id="cd00761">
    <property type="entry name" value="Glyco_tranf_GTA_type"/>
    <property type="match status" value="1"/>
</dbReference>
<name>E6KAY6_9BACT</name>
<proteinExistence type="predicted"/>
<evidence type="ECO:0000256" key="1">
    <source>
        <dbReference type="SAM" id="Phobius"/>
    </source>
</evidence>
<dbReference type="Pfam" id="PF00535">
    <property type="entry name" value="Glycos_transf_2"/>
    <property type="match status" value="1"/>
</dbReference>
<evidence type="ECO:0000313" key="3">
    <source>
        <dbReference type="EMBL" id="EFU29274.1"/>
    </source>
</evidence>
<dbReference type="InterPro" id="IPR029044">
    <property type="entry name" value="Nucleotide-diphossugar_trans"/>
</dbReference>
<dbReference type="Proteomes" id="UP000003112">
    <property type="component" value="Unassembled WGS sequence"/>
</dbReference>
<feature type="transmembrane region" description="Helical" evidence="1">
    <location>
        <begin position="235"/>
        <end position="253"/>
    </location>
</feature>